<protein>
    <recommendedName>
        <fullName evidence="3">DUF600 family protein</fullName>
    </recommendedName>
</protein>
<dbReference type="AlphaFoldDB" id="A0A9D2FTC5"/>
<organism evidence="1 2">
    <name type="scientific">Candidatus Streptococcus faecavium</name>
    <dbReference type="NCBI Taxonomy" id="2838763"/>
    <lineage>
        <taxon>Bacteria</taxon>
        <taxon>Bacillati</taxon>
        <taxon>Bacillota</taxon>
        <taxon>Bacilli</taxon>
        <taxon>Lactobacillales</taxon>
        <taxon>Streptococcaceae</taxon>
        <taxon>Streptococcus</taxon>
    </lineage>
</organism>
<reference evidence="1" key="2">
    <citation type="submission" date="2021-04" db="EMBL/GenBank/DDBJ databases">
        <authorList>
            <person name="Gilroy R."/>
        </authorList>
    </citation>
    <scope>NUCLEOTIDE SEQUENCE</scope>
    <source>
        <strain evidence="1">ChiBcolR9-63</strain>
    </source>
</reference>
<sequence>MNTLQERTITINLYQYYQGLLEEVYREFLDTYELDWGNIGIYFHEQTATCVVNAPQHLQLSLEFELYAFILDYPIEELEKLGREEKKAELQDALCGHFIDAYSQLDIESYFDEVWCDKFGEFNHCKPTQFLKVLQEDKAHFQKIYQEIINER</sequence>
<gene>
    <name evidence="1" type="ORF">H9965_00690</name>
</gene>
<evidence type="ECO:0008006" key="3">
    <source>
        <dbReference type="Google" id="ProtNLM"/>
    </source>
</evidence>
<dbReference type="EMBL" id="DXBD01000006">
    <property type="protein sequence ID" value="HIZ66994.1"/>
    <property type="molecule type" value="Genomic_DNA"/>
</dbReference>
<accession>A0A9D2FTC5</accession>
<name>A0A9D2FTC5_9STRE</name>
<dbReference type="Proteomes" id="UP000824058">
    <property type="component" value="Unassembled WGS sequence"/>
</dbReference>
<evidence type="ECO:0000313" key="2">
    <source>
        <dbReference type="Proteomes" id="UP000824058"/>
    </source>
</evidence>
<comment type="caution">
    <text evidence="1">The sequence shown here is derived from an EMBL/GenBank/DDBJ whole genome shotgun (WGS) entry which is preliminary data.</text>
</comment>
<proteinExistence type="predicted"/>
<reference evidence="1" key="1">
    <citation type="journal article" date="2021" name="PeerJ">
        <title>Extensive microbial diversity within the chicken gut microbiome revealed by metagenomics and culture.</title>
        <authorList>
            <person name="Gilroy R."/>
            <person name="Ravi A."/>
            <person name="Getino M."/>
            <person name="Pursley I."/>
            <person name="Horton D.L."/>
            <person name="Alikhan N.F."/>
            <person name="Baker D."/>
            <person name="Gharbi K."/>
            <person name="Hall N."/>
            <person name="Watson M."/>
            <person name="Adriaenssens E.M."/>
            <person name="Foster-Nyarko E."/>
            <person name="Jarju S."/>
            <person name="Secka A."/>
            <person name="Antonio M."/>
            <person name="Oren A."/>
            <person name="Chaudhuri R.R."/>
            <person name="La Ragione R."/>
            <person name="Hildebrand F."/>
            <person name="Pallen M.J."/>
        </authorList>
    </citation>
    <scope>NUCLEOTIDE SEQUENCE</scope>
    <source>
        <strain evidence="1">ChiBcolR9-63</strain>
    </source>
</reference>
<evidence type="ECO:0000313" key="1">
    <source>
        <dbReference type="EMBL" id="HIZ66994.1"/>
    </source>
</evidence>